<comment type="cofactor">
    <cofactor evidence="1">
        <name>Mg(2+)</name>
        <dbReference type="ChEBI" id="CHEBI:18420"/>
    </cofactor>
</comment>
<accession>A0A1F4TV97</accession>
<reference evidence="4 5" key="1">
    <citation type="journal article" date="2016" name="Nat. Commun.">
        <title>Thousands of microbial genomes shed light on interconnected biogeochemical processes in an aquifer system.</title>
        <authorList>
            <person name="Anantharaman K."/>
            <person name="Brown C.T."/>
            <person name="Hug L.A."/>
            <person name="Sharon I."/>
            <person name="Castelle C.J."/>
            <person name="Probst A.J."/>
            <person name="Thomas B.C."/>
            <person name="Singh A."/>
            <person name="Wilkins M.J."/>
            <person name="Karaoz U."/>
            <person name="Brodie E.L."/>
            <person name="Williams K.H."/>
            <person name="Hubbard S.S."/>
            <person name="Banfield J.F."/>
        </authorList>
    </citation>
    <scope>NUCLEOTIDE SEQUENCE [LARGE SCALE GENOMIC DNA]</scope>
</reference>
<dbReference type="Proteomes" id="UP000178951">
    <property type="component" value="Unassembled WGS sequence"/>
</dbReference>
<name>A0A1F4TV97_UNCSA</name>
<evidence type="ECO:0000259" key="3">
    <source>
        <dbReference type="PROSITE" id="PS51462"/>
    </source>
</evidence>
<protein>
    <recommendedName>
        <fullName evidence="3">Nudix hydrolase domain-containing protein</fullName>
    </recommendedName>
</protein>
<keyword evidence="2" id="KW-0378">Hydrolase</keyword>
<sequence length="172" mass="19766">MTQEEFNQDRSLGFRPGVVVCIINPESKVLLGLKKEHQVWEIPQGGIETQDKTLAHAVKREISEELGKEFAEALFVPEDCLLDEDKIIFPAQGLSGEKLKVGEKEIMMIGKKYYFCATALTKEVLPENLEYSEFKWVSFDEGMEIVEKLEQKGKKRILRKLFNLLKKNGFIK</sequence>
<dbReference type="SUPFAM" id="SSF55811">
    <property type="entry name" value="Nudix"/>
    <property type="match status" value="1"/>
</dbReference>
<gene>
    <name evidence="4" type="ORF">A2311_00245</name>
</gene>
<dbReference type="Pfam" id="PF00293">
    <property type="entry name" value="NUDIX"/>
    <property type="match status" value="1"/>
</dbReference>
<evidence type="ECO:0000313" key="4">
    <source>
        <dbReference type="EMBL" id="OGC36592.1"/>
    </source>
</evidence>
<dbReference type="InterPro" id="IPR000086">
    <property type="entry name" value="NUDIX_hydrolase_dom"/>
</dbReference>
<feature type="domain" description="Nudix hydrolase" evidence="3">
    <location>
        <begin position="13"/>
        <end position="163"/>
    </location>
</feature>
<dbReference type="AlphaFoldDB" id="A0A1F4TV97"/>
<evidence type="ECO:0000256" key="1">
    <source>
        <dbReference type="ARBA" id="ARBA00001946"/>
    </source>
</evidence>
<dbReference type="PANTHER" id="PTHR43046">
    <property type="entry name" value="GDP-MANNOSE MANNOSYL HYDROLASE"/>
    <property type="match status" value="1"/>
</dbReference>
<evidence type="ECO:0000313" key="5">
    <source>
        <dbReference type="Proteomes" id="UP000178951"/>
    </source>
</evidence>
<dbReference type="STRING" id="1802583.A2311_00245"/>
<dbReference type="EMBL" id="MEUF01000011">
    <property type="protein sequence ID" value="OGC36592.1"/>
    <property type="molecule type" value="Genomic_DNA"/>
</dbReference>
<dbReference type="PROSITE" id="PS51462">
    <property type="entry name" value="NUDIX"/>
    <property type="match status" value="1"/>
</dbReference>
<dbReference type="InterPro" id="IPR015797">
    <property type="entry name" value="NUDIX_hydrolase-like_dom_sf"/>
</dbReference>
<comment type="caution">
    <text evidence="4">The sequence shown here is derived from an EMBL/GenBank/DDBJ whole genome shotgun (WGS) entry which is preliminary data.</text>
</comment>
<dbReference type="PANTHER" id="PTHR43046:SF14">
    <property type="entry name" value="MUTT_NUDIX FAMILY PROTEIN"/>
    <property type="match status" value="1"/>
</dbReference>
<evidence type="ECO:0000256" key="2">
    <source>
        <dbReference type="ARBA" id="ARBA00022801"/>
    </source>
</evidence>
<proteinExistence type="predicted"/>
<dbReference type="Gene3D" id="3.90.79.10">
    <property type="entry name" value="Nucleoside Triphosphate Pyrophosphohydrolase"/>
    <property type="match status" value="1"/>
</dbReference>
<organism evidence="4 5">
    <name type="scientific">candidate division WOR-1 bacterium RIFOXYB2_FULL_48_7</name>
    <dbReference type="NCBI Taxonomy" id="1802583"/>
    <lineage>
        <taxon>Bacteria</taxon>
        <taxon>Bacillati</taxon>
        <taxon>Saganbacteria</taxon>
    </lineage>
</organism>
<dbReference type="GO" id="GO:0016787">
    <property type="term" value="F:hydrolase activity"/>
    <property type="evidence" value="ECO:0007669"/>
    <property type="project" value="UniProtKB-KW"/>
</dbReference>